<sequence length="573" mass="60402">MNIMDLATGLDTAWVLLGAALVFFMQAGFAMVETGFTRAKNAGNIIMKNLMDFSLGTPIFWILGFGIMFGANVFGGWLSVPSFFQGANALPGDYNFATLIFQTVFCATAATIVSGAMAERTKFSAYIVYSMVISAVIYPVSGHWVWGGGWLSELGFHDFAGSTAVHMVGGVAALVGAKILGPRIGKYKKDGTSVAIPGHSLTLGALGVFILWFCWFGFNGCSTVAMSDTESSSLAASVFVTTNLAAACATVATMVVTWVRYKKPDVSMTLNGALAGLVAITAGCDSVTPLGAAVIGTVAGILVVFAVEFIDKKLKIDDPVGAVAVHGCCGAAGTIMTGLFAAKGGLFYGGGFSFLGIQTLGVITVIAWVAVTMTIVFLIIKHTMGLRASAEEEIEGLDIHEHGLASSYADFMLNVPTILTGRSETVGQETPESAVPIIRVPDNTEKKVDKDGHTITKITVVCKESKFEALKHALNEIGVTGMTLTHVLGCGMQKGSSEYYRGVPVEATLLPKIKVDIVVCRVPVSDVIKAAVKILYTGHIGDGKIFVYDVRDVVKVRTGESGYDAMTDDGENC</sequence>
<evidence type="ECO:0000256" key="5">
    <source>
        <dbReference type="ARBA" id="ARBA00022989"/>
    </source>
</evidence>
<feature type="transmembrane region" description="Helical" evidence="9">
    <location>
        <begin position="238"/>
        <end position="259"/>
    </location>
</feature>
<dbReference type="InterPro" id="IPR001905">
    <property type="entry name" value="Ammonium_transpt"/>
</dbReference>
<evidence type="ECO:0000256" key="8">
    <source>
        <dbReference type="RuleBase" id="RU003936"/>
    </source>
</evidence>
<feature type="transmembrane region" description="Helical" evidence="9">
    <location>
        <begin position="201"/>
        <end position="218"/>
    </location>
</feature>
<dbReference type="GO" id="GO:0016020">
    <property type="term" value="C:membrane"/>
    <property type="evidence" value="ECO:0007669"/>
    <property type="project" value="UniProtKB-SubCell"/>
</dbReference>
<comment type="subcellular location">
    <subcellularLocation>
        <location evidence="1">Membrane</location>
        <topology evidence="1">Multi-pass membrane protein</topology>
    </subcellularLocation>
</comment>
<dbReference type="SUPFAM" id="SSF54913">
    <property type="entry name" value="GlnB-like"/>
    <property type="match status" value="1"/>
</dbReference>
<protein>
    <submittedName>
        <fullName evidence="11">Ammonium transporter</fullName>
    </submittedName>
</protein>
<feature type="transmembrane region" description="Helical" evidence="9">
    <location>
        <begin position="159"/>
        <end position="180"/>
    </location>
</feature>
<evidence type="ECO:0000259" key="10">
    <source>
        <dbReference type="Pfam" id="PF00909"/>
    </source>
</evidence>
<dbReference type="PANTHER" id="PTHR11730:SF89">
    <property type="entry name" value="AMMONIUM TRANSPORTER SLL0108-RELATED"/>
    <property type="match status" value="1"/>
</dbReference>
<feature type="transmembrane region" description="Helical" evidence="9">
    <location>
        <begin position="354"/>
        <end position="380"/>
    </location>
</feature>
<dbReference type="PROSITE" id="PS51343">
    <property type="entry name" value="PII_GLNB_DOM"/>
    <property type="match status" value="1"/>
</dbReference>
<dbReference type="PROSITE" id="PS00638">
    <property type="entry name" value="PII_GLNB_CTER"/>
    <property type="match status" value="1"/>
</dbReference>
<dbReference type="InterPro" id="IPR029020">
    <property type="entry name" value="Ammonium/urea_transptr"/>
</dbReference>
<accession>A0A2K9P203</accession>
<dbReference type="Gene3D" id="1.10.3430.10">
    <property type="entry name" value="Ammonium transporter AmtB like domains"/>
    <property type="match status" value="1"/>
</dbReference>
<proteinExistence type="inferred from homology"/>
<dbReference type="InterPro" id="IPR002187">
    <property type="entry name" value="N-reg_PII"/>
</dbReference>
<dbReference type="SMART" id="SM00938">
    <property type="entry name" value="P-II"/>
    <property type="match status" value="1"/>
</dbReference>
<organism evidence="11 12">
    <name type="scientific">Monoglobus pectinilyticus</name>
    <dbReference type="NCBI Taxonomy" id="1981510"/>
    <lineage>
        <taxon>Bacteria</taxon>
        <taxon>Bacillati</taxon>
        <taxon>Bacillota</taxon>
        <taxon>Clostridia</taxon>
        <taxon>Monoglobales</taxon>
        <taxon>Monoglobaceae</taxon>
        <taxon>Monoglobus</taxon>
    </lineage>
</organism>
<dbReference type="Pfam" id="PF00543">
    <property type="entry name" value="P-II"/>
    <property type="match status" value="1"/>
</dbReference>
<feature type="transmembrane region" description="Helical" evidence="9">
    <location>
        <begin position="94"/>
        <end position="114"/>
    </location>
</feature>
<dbReference type="InterPro" id="IPR011322">
    <property type="entry name" value="N-reg_PII-like_a/b"/>
</dbReference>
<keyword evidence="5 9" id="KW-1133">Transmembrane helix</keyword>
<keyword evidence="12" id="KW-1185">Reference proteome</keyword>
<keyword evidence="4 9" id="KW-0812">Transmembrane</keyword>
<dbReference type="InterPro" id="IPR015867">
    <property type="entry name" value="N-reg_PII/ATP_PRibTrfase_C"/>
</dbReference>
<dbReference type="GO" id="GO:0008519">
    <property type="term" value="F:ammonium channel activity"/>
    <property type="evidence" value="ECO:0007669"/>
    <property type="project" value="InterPro"/>
</dbReference>
<evidence type="ECO:0000256" key="7">
    <source>
        <dbReference type="ARBA" id="ARBA00023177"/>
    </source>
</evidence>
<evidence type="ECO:0000256" key="4">
    <source>
        <dbReference type="ARBA" id="ARBA00022692"/>
    </source>
</evidence>
<evidence type="ECO:0000313" key="12">
    <source>
        <dbReference type="Proteomes" id="UP000235589"/>
    </source>
</evidence>
<evidence type="ECO:0000256" key="2">
    <source>
        <dbReference type="ARBA" id="ARBA00005887"/>
    </source>
</evidence>
<feature type="transmembrane region" description="Helical" evidence="9">
    <location>
        <begin position="126"/>
        <end position="147"/>
    </location>
</feature>
<dbReference type="FunFam" id="1.10.3430.10:FF:000008">
    <property type="entry name" value="Ammonium transporter"/>
    <property type="match status" value="1"/>
</dbReference>
<dbReference type="EMBL" id="CP020991">
    <property type="protein sequence ID" value="AUO19270.1"/>
    <property type="molecule type" value="Genomic_DNA"/>
</dbReference>
<dbReference type="GO" id="GO:0097272">
    <property type="term" value="P:ammonium homeostasis"/>
    <property type="evidence" value="ECO:0007669"/>
    <property type="project" value="TreeGrafter"/>
</dbReference>
<dbReference type="Pfam" id="PF00909">
    <property type="entry name" value="Ammonium_transp"/>
    <property type="match status" value="1"/>
</dbReference>
<dbReference type="GO" id="GO:0006808">
    <property type="term" value="P:regulation of nitrogen utilization"/>
    <property type="evidence" value="ECO:0007669"/>
    <property type="project" value="InterPro"/>
</dbReference>
<evidence type="ECO:0000256" key="3">
    <source>
        <dbReference type="ARBA" id="ARBA00022448"/>
    </source>
</evidence>
<keyword evidence="3" id="KW-0813">Transport</keyword>
<keyword evidence="7" id="KW-0924">Ammonia transport</keyword>
<dbReference type="NCBIfam" id="TIGR00836">
    <property type="entry name" value="amt"/>
    <property type="match status" value="1"/>
</dbReference>
<dbReference type="PRINTS" id="PR00340">
    <property type="entry name" value="PIIGLNB"/>
</dbReference>
<dbReference type="SUPFAM" id="SSF111352">
    <property type="entry name" value="Ammonium transporter"/>
    <property type="match status" value="1"/>
</dbReference>
<evidence type="ECO:0000256" key="9">
    <source>
        <dbReference type="SAM" id="Phobius"/>
    </source>
</evidence>
<dbReference type="GO" id="GO:0030234">
    <property type="term" value="F:enzyme regulator activity"/>
    <property type="evidence" value="ECO:0007669"/>
    <property type="project" value="InterPro"/>
</dbReference>
<dbReference type="PANTHER" id="PTHR11730">
    <property type="entry name" value="AMMONIUM TRANSPORTER"/>
    <property type="match status" value="1"/>
</dbReference>
<reference evidence="11 12" key="1">
    <citation type="submission" date="2017-04" db="EMBL/GenBank/DDBJ databases">
        <title>Monoglobus pectinilyticus 14 draft genome.</title>
        <authorList>
            <person name="Kim C."/>
            <person name="Rosendale D.I."/>
            <person name="Kelly W.J."/>
            <person name="Tannock G.W."/>
            <person name="Patchett M.L."/>
            <person name="Jordens J.Z."/>
        </authorList>
    </citation>
    <scope>NUCLEOTIDE SEQUENCE [LARGE SCALE GENOMIC DNA]</scope>
    <source>
        <strain evidence="11 12">14</strain>
    </source>
</reference>
<dbReference type="Proteomes" id="UP000235589">
    <property type="component" value="Chromosome"/>
</dbReference>
<feature type="transmembrane region" description="Helical" evidence="9">
    <location>
        <begin position="322"/>
        <end position="342"/>
    </location>
</feature>
<feature type="transmembrane region" description="Helical" evidence="9">
    <location>
        <begin position="53"/>
        <end position="74"/>
    </location>
</feature>
<evidence type="ECO:0000256" key="6">
    <source>
        <dbReference type="ARBA" id="ARBA00023136"/>
    </source>
</evidence>
<dbReference type="Gene3D" id="3.30.70.120">
    <property type="match status" value="1"/>
</dbReference>
<evidence type="ECO:0000313" key="11">
    <source>
        <dbReference type="EMBL" id="AUO19270.1"/>
    </source>
</evidence>
<dbReference type="InterPro" id="IPR017918">
    <property type="entry name" value="N-reg_PII_CS"/>
</dbReference>
<feature type="transmembrane region" description="Helical" evidence="9">
    <location>
        <begin position="289"/>
        <end position="310"/>
    </location>
</feature>
<evidence type="ECO:0000256" key="1">
    <source>
        <dbReference type="ARBA" id="ARBA00004141"/>
    </source>
</evidence>
<dbReference type="InterPro" id="IPR024041">
    <property type="entry name" value="NH4_transpt_AmtB-like_dom"/>
</dbReference>
<comment type="similarity">
    <text evidence="2">Belongs to the ammonia transporter channel (TC 1.A.11.2) family.</text>
</comment>
<feature type="transmembrane region" description="Helical" evidence="9">
    <location>
        <begin position="266"/>
        <end position="283"/>
    </location>
</feature>
<feature type="domain" description="Ammonium transporter AmtB-like" evidence="10">
    <location>
        <begin position="13"/>
        <end position="404"/>
    </location>
</feature>
<comment type="similarity">
    <text evidence="8">Belongs to the P(II) protein family.</text>
</comment>
<feature type="transmembrane region" description="Helical" evidence="9">
    <location>
        <begin position="12"/>
        <end position="32"/>
    </location>
</feature>
<dbReference type="KEGG" id="mpec:B9O19_01106"/>
<name>A0A2K9P203_9FIRM</name>
<keyword evidence="6 9" id="KW-0472">Membrane</keyword>
<gene>
    <name evidence="11" type="ORF">B9O19_01106</name>
</gene>
<dbReference type="AlphaFoldDB" id="A0A2K9P203"/>